<dbReference type="Proteomes" id="UP001223802">
    <property type="component" value="Chromosome"/>
</dbReference>
<dbReference type="KEGG" id="ope:PU634_04865"/>
<sequence length="80" mass="9074">MYKSSFEKEREQAEDAAKAIRIGRATVPFGYIKQEKAKGWLLPGGRHTFIRGEAVKAAISINRKLNEPSSKKIITRRKSK</sequence>
<evidence type="ECO:0000313" key="2">
    <source>
        <dbReference type="Proteomes" id="UP001223802"/>
    </source>
</evidence>
<organism evidence="1 2">
    <name type="scientific">Oceanimonas pelagia</name>
    <dbReference type="NCBI Taxonomy" id="3028314"/>
    <lineage>
        <taxon>Bacteria</taxon>
        <taxon>Pseudomonadati</taxon>
        <taxon>Pseudomonadota</taxon>
        <taxon>Gammaproteobacteria</taxon>
        <taxon>Aeromonadales</taxon>
        <taxon>Aeromonadaceae</taxon>
        <taxon>Oceanimonas</taxon>
    </lineage>
</organism>
<protein>
    <submittedName>
        <fullName evidence="1">Uncharacterized protein</fullName>
    </submittedName>
</protein>
<proteinExistence type="predicted"/>
<gene>
    <name evidence="1" type="ORF">PU634_04865</name>
</gene>
<dbReference type="AlphaFoldDB" id="A0AA50KQ72"/>
<dbReference type="RefSeq" id="WP_306762933.1">
    <property type="nucleotide sequence ID" value="NZ_CP118224.1"/>
</dbReference>
<accession>A0AA50KQ72</accession>
<dbReference type="EMBL" id="CP118224">
    <property type="protein sequence ID" value="WMC11698.1"/>
    <property type="molecule type" value="Genomic_DNA"/>
</dbReference>
<evidence type="ECO:0000313" key="1">
    <source>
        <dbReference type="EMBL" id="WMC11698.1"/>
    </source>
</evidence>
<keyword evidence="2" id="KW-1185">Reference proteome</keyword>
<name>A0AA50KQ72_9GAMM</name>
<reference evidence="1 2" key="1">
    <citation type="submission" date="2023-02" db="EMBL/GenBank/DDBJ databases">
        <title>Complete genome sequence of a novel bacterium Oceanimonas sp. NTOU-MSR1 isolated from marine coast sediment.</title>
        <authorList>
            <person name="Yang H.-T."/>
            <person name="Chen Y.-L."/>
            <person name="Ho Y.-N."/>
        </authorList>
    </citation>
    <scope>NUCLEOTIDE SEQUENCE [LARGE SCALE GENOMIC DNA]</scope>
    <source>
        <strain evidence="1 2">NTOU-MSR1</strain>
    </source>
</reference>